<organism evidence="1">
    <name type="scientific">Anguilla anguilla</name>
    <name type="common">European freshwater eel</name>
    <name type="synonym">Muraena anguilla</name>
    <dbReference type="NCBI Taxonomy" id="7936"/>
    <lineage>
        <taxon>Eukaryota</taxon>
        <taxon>Metazoa</taxon>
        <taxon>Chordata</taxon>
        <taxon>Craniata</taxon>
        <taxon>Vertebrata</taxon>
        <taxon>Euteleostomi</taxon>
        <taxon>Actinopterygii</taxon>
        <taxon>Neopterygii</taxon>
        <taxon>Teleostei</taxon>
        <taxon>Anguilliformes</taxon>
        <taxon>Anguillidae</taxon>
        <taxon>Anguilla</taxon>
    </lineage>
</organism>
<name>A0A0E9W7C4_ANGAN</name>
<proteinExistence type="predicted"/>
<reference evidence="1" key="1">
    <citation type="submission" date="2014-11" db="EMBL/GenBank/DDBJ databases">
        <authorList>
            <person name="Amaro Gonzalez C."/>
        </authorList>
    </citation>
    <scope>NUCLEOTIDE SEQUENCE</scope>
</reference>
<dbReference type="EMBL" id="GBXM01023204">
    <property type="protein sequence ID" value="JAH85373.1"/>
    <property type="molecule type" value="Transcribed_RNA"/>
</dbReference>
<dbReference type="AlphaFoldDB" id="A0A0E9W7C4"/>
<accession>A0A0E9W7C4</accession>
<reference evidence="1" key="2">
    <citation type="journal article" date="2015" name="Fish Shellfish Immunol.">
        <title>Early steps in the European eel (Anguilla anguilla)-Vibrio vulnificus interaction in the gills: Role of the RtxA13 toxin.</title>
        <authorList>
            <person name="Callol A."/>
            <person name="Pajuelo D."/>
            <person name="Ebbesson L."/>
            <person name="Teles M."/>
            <person name="MacKenzie S."/>
            <person name="Amaro C."/>
        </authorList>
    </citation>
    <scope>NUCLEOTIDE SEQUENCE</scope>
</reference>
<protein>
    <submittedName>
        <fullName evidence="1">Uncharacterized protein</fullName>
    </submittedName>
</protein>
<evidence type="ECO:0000313" key="1">
    <source>
        <dbReference type="EMBL" id="JAH85373.1"/>
    </source>
</evidence>
<sequence>MFYISEKHRFRSRLHSHKQTCIHIIRPQLIN</sequence>